<accession>A0ABN7XMY2</accession>
<proteinExistence type="predicted"/>
<feature type="non-terminal residue" evidence="1">
    <location>
        <position position="77"/>
    </location>
</feature>
<evidence type="ECO:0000313" key="1">
    <source>
        <dbReference type="EMBL" id="CAG8856682.1"/>
    </source>
</evidence>
<reference evidence="1 2" key="1">
    <citation type="submission" date="2021-06" db="EMBL/GenBank/DDBJ databases">
        <authorList>
            <person name="Kallberg Y."/>
            <person name="Tangrot J."/>
            <person name="Rosling A."/>
        </authorList>
    </citation>
    <scope>NUCLEOTIDE SEQUENCE [LARGE SCALE GENOMIC DNA]</scope>
    <source>
        <strain evidence="1 2">120-4 pot B 10/14</strain>
    </source>
</reference>
<dbReference type="Proteomes" id="UP000789901">
    <property type="component" value="Unassembled WGS sequence"/>
</dbReference>
<dbReference type="EMBL" id="CAJVQB010162608">
    <property type="protein sequence ID" value="CAG8856682.1"/>
    <property type="molecule type" value="Genomic_DNA"/>
</dbReference>
<name>A0ABN7XMY2_GIGMA</name>
<comment type="caution">
    <text evidence="1">The sequence shown here is derived from an EMBL/GenBank/DDBJ whole genome shotgun (WGS) entry which is preliminary data.</text>
</comment>
<organism evidence="1 2">
    <name type="scientific">Gigaspora margarita</name>
    <dbReference type="NCBI Taxonomy" id="4874"/>
    <lineage>
        <taxon>Eukaryota</taxon>
        <taxon>Fungi</taxon>
        <taxon>Fungi incertae sedis</taxon>
        <taxon>Mucoromycota</taxon>
        <taxon>Glomeromycotina</taxon>
        <taxon>Glomeromycetes</taxon>
        <taxon>Diversisporales</taxon>
        <taxon>Gigasporaceae</taxon>
        <taxon>Gigaspora</taxon>
    </lineage>
</organism>
<sequence length="77" mass="8734">KEKTKIFYVLLFPTEAQESCCGTGKIKLMSADDTTVLRDLFVRNNKIGKDFYKNIRAYNSAFAFTSMGVRLDKNLAS</sequence>
<evidence type="ECO:0000313" key="2">
    <source>
        <dbReference type="Proteomes" id="UP000789901"/>
    </source>
</evidence>
<gene>
    <name evidence="1" type="ORF">GMARGA_LOCUS45503</name>
</gene>
<feature type="non-terminal residue" evidence="1">
    <location>
        <position position="1"/>
    </location>
</feature>
<keyword evidence="2" id="KW-1185">Reference proteome</keyword>
<protein>
    <submittedName>
        <fullName evidence="1">34147_t:CDS:1</fullName>
    </submittedName>
</protein>